<feature type="compositionally biased region" description="Basic residues" evidence="1">
    <location>
        <begin position="905"/>
        <end position="926"/>
    </location>
</feature>
<evidence type="ECO:0000313" key="2">
    <source>
        <dbReference type="EMBL" id="GEU28345.1"/>
    </source>
</evidence>
<feature type="region of interest" description="Disordered" evidence="1">
    <location>
        <begin position="564"/>
        <end position="588"/>
    </location>
</feature>
<feature type="compositionally biased region" description="Basic and acidic residues" evidence="1">
    <location>
        <begin position="577"/>
        <end position="588"/>
    </location>
</feature>
<feature type="region of interest" description="Disordered" evidence="1">
    <location>
        <begin position="370"/>
        <end position="429"/>
    </location>
</feature>
<feature type="region of interest" description="Disordered" evidence="1">
    <location>
        <begin position="521"/>
        <end position="543"/>
    </location>
</feature>
<feature type="compositionally biased region" description="Low complexity" evidence="1">
    <location>
        <begin position="941"/>
        <end position="952"/>
    </location>
</feature>
<feature type="compositionally biased region" description="Low complexity" evidence="1">
    <location>
        <begin position="521"/>
        <end position="534"/>
    </location>
</feature>
<accession>A0A699GJQ0</accession>
<evidence type="ECO:0000256" key="1">
    <source>
        <dbReference type="SAM" id="MobiDB-lite"/>
    </source>
</evidence>
<organism evidence="2">
    <name type="scientific">Tanacetum cinerariifolium</name>
    <name type="common">Dalmatian daisy</name>
    <name type="synonym">Chrysanthemum cinerariifolium</name>
    <dbReference type="NCBI Taxonomy" id="118510"/>
    <lineage>
        <taxon>Eukaryota</taxon>
        <taxon>Viridiplantae</taxon>
        <taxon>Streptophyta</taxon>
        <taxon>Embryophyta</taxon>
        <taxon>Tracheophyta</taxon>
        <taxon>Spermatophyta</taxon>
        <taxon>Magnoliopsida</taxon>
        <taxon>eudicotyledons</taxon>
        <taxon>Gunneridae</taxon>
        <taxon>Pentapetalae</taxon>
        <taxon>asterids</taxon>
        <taxon>campanulids</taxon>
        <taxon>Asterales</taxon>
        <taxon>Asteraceae</taxon>
        <taxon>Asteroideae</taxon>
        <taxon>Anthemideae</taxon>
        <taxon>Anthemidinae</taxon>
        <taxon>Tanacetum</taxon>
    </lineage>
</organism>
<proteinExistence type="predicted"/>
<feature type="compositionally biased region" description="Basic and acidic residues" evidence="1">
    <location>
        <begin position="402"/>
        <end position="414"/>
    </location>
</feature>
<dbReference type="EMBL" id="BKCJ010000004">
    <property type="protein sequence ID" value="GEU28345.1"/>
    <property type="molecule type" value="Genomic_DNA"/>
</dbReference>
<feature type="compositionally biased region" description="Basic and acidic residues" evidence="1">
    <location>
        <begin position="701"/>
        <end position="712"/>
    </location>
</feature>
<feature type="region of interest" description="Disordered" evidence="1">
    <location>
        <begin position="1"/>
        <end position="26"/>
    </location>
</feature>
<protein>
    <submittedName>
        <fullName evidence="2">Uncharacterized protein</fullName>
    </submittedName>
</protein>
<feature type="region of interest" description="Disordered" evidence="1">
    <location>
        <begin position="658"/>
        <end position="753"/>
    </location>
</feature>
<feature type="compositionally biased region" description="Basic and acidic residues" evidence="1">
    <location>
        <begin position="953"/>
        <end position="963"/>
    </location>
</feature>
<gene>
    <name evidence="2" type="ORF">Tci_000323</name>
</gene>
<feature type="region of interest" description="Disordered" evidence="1">
    <location>
        <begin position="829"/>
        <end position="963"/>
    </location>
</feature>
<feature type="region of interest" description="Disordered" evidence="1">
    <location>
        <begin position="787"/>
        <end position="810"/>
    </location>
</feature>
<dbReference type="AlphaFoldDB" id="A0A699GJQ0"/>
<name>A0A699GJQ0_TANCI</name>
<reference evidence="2" key="1">
    <citation type="journal article" date="2019" name="Sci. Rep.">
        <title>Draft genome of Tanacetum cinerariifolium, the natural source of mosquito coil.</title>
        <authorList>
            <person name="Yamashiro T."/>
            <person name="Shiraishi A."/>
            <person name="Satake H."/>
            <person name="Nakayama K."/>
        </authorList>
    </citation>
    <scope>NUCLEOTIDE SEQUENCE</scope>
</reference>
<feature type="compositionally biased region" description="Low complexity" evidence="1">
    <location>
        <begin position="564"/>
        <end position="576"/>
    </location>
</feature>
<feature type="compositionally biased region" description="Basic residues" evidence="1">
    <location>
        <begin position="866"/>
        <end position="889"/>
    </location>
</feature>
<sequence length="984" mass="104609">MAGRSGGGHSRVVAGAGPGPWRDELASAGADRPVLECLHRPDHGADPGDGLAAHVCRRRRTGAGAERTLLQGGANYRGHAGHVAAAGVGIVRHVRQQQRPCPVVAFAQQSAADVATGIRRRRAGGTVCADLAGQPGLGGAVHFVCDRARAVAQDRVRRAQRAVGLGGAQPARHAFFLGAQARHHLVRACGRVDGLGNGHARQIEEIGVLQHVHLVPQQSQQLLAERAGGVVRRFRQRRAAAPQLLQDLREQLVLAGKMVVHGALGNTGRGGDLVHAGGFEAAGAELGNGGIDDGLALAHHGAHVVRQAGRYRAARRHTRSRDHAAATVGCSGSHPVPPGPFDRLAQARRRLLADRPRVFGTRLAGAVGRPAAFPPAADRHCRPAAHQGHHPVARPLRPPRLCRRDGAGRPDRTLHHTAGRGRPPDRLGHSRAQGAPAGLVAEYAGGRRTAAGHAGPALLRPWLERPQQDAVGVVRDRAPRGADLLFRRQRLLRRLQGNRPPLRAVRSDHGGDGRLRSAMAGRAHAAGGIAAGPHRPARQGHAADTQWHVRPVAASVARSVFPHRATGGRTPAAAGHAGDRHGARHHAADGARAVVGAAGAAGSGRAGASGVRLRPAGQRRRQAATLMNLPMARSVLVDTRFAILYLPFGTDYRRLQRADRRDGRQGRRLPAQPHGAQPGAGTQQCVRVDFPVAHLGPGRPDVPRRGRGDVRRARTIQQAPDSCPGVARHRAARVPADRARAPRGRPGGVAHAGARRTHCLPHPVQVSVHRPWPYPAKRALRLVRLRPRGRRGAGAGTPAGAGPPPRGAGQRLARPELCARAARQFYRVDGGGRAGRRSALPDCRLQRPPHGSPGHAAVAGLLAAPQRRHRRQPHVRRRRGARHARRRHRDGPGHVGGGVGQHGRFSGRRQRRHHRPARTAQGRRAHDRNAAGAGERHPGRRPAGTVAAGAVAGRDDRGVQRELTRPFNRSRAGRSCARCAQSRC</sequence>
<comment type="caution">
    <text evidence="2">The sequence shown here is derived from an EMBL/GenBank/DDBJ whole genome shotgun (WGS) entry which is preliminary data.</text>
</comment>